<accession>A0A2W7MYF8</accession>
<proteinExistence type="predicted"/>
<reference evidence="1 2" key="1">
    <citation type="submission" date="2018-06" db="EMBL/GenBank/DDBJ databases">
        <title>Genomic Encyclopedia of Archaeal and Bacterial Type Strains, Phase II (KMG-II): from individual species to whole genera.</title>
        <authorList>
            <person name="Goeker M."/>
        </authorList>
    </citation>
    <scope>NUCLEOTIDE SEQUENCE [LARGE SCALE GENOMIC DNA]</scope>
    <source>
        <strain evidence="1 2">DSM 6779</strain>
    </source>
</reference>
<sequence length="49" mass="5474">MKTLIYSVESLKSRVECLFVSFFFALPLTVAHMPSGGLRTIQLSNRGEV</sequence>
<dbReference type="EMBL" id="QKZK01000079">
    <property type="protein sequence ID" value="PZX09644.1"/>
    <property type="molecule type" value="Genomic_DNA"/>
</dbReference>
<gene>
    <name evidence="1" type="ORF">LX69_03539</name>
</gene>
<protein>
    <submittedName>
        <fullName evidence="1">Uncharacterized protein</fullName>
    </submittedName>
</protein>
<evidence type="ECO:0000313" key="1">
    <source>
        <dbReference type="EMBL" id="PZX09644.1"/>
    </source>
</evidence>
<dbReference type="Proteomes" id="UP000249239">
    <property type="component" value="Unassembled WGS sequence"/>
</dbReference>
<organism evidence="1 2">
    <name type="scientific">Breznakibacter xylanolyticus</name>
    <dbReference type="NCBI Taxonomy" id="990"/>
    <lineage>
        <taxon>Bacteria</taxon>
        <taxon>Pseudomonadati</taxon>
        <taxon>Bacteroidota</taxon>
        <taxon>Bacteroidia</taxon>
        <taxon>Marinilabiliales</taxon>
        <taxon>Marinilabiliaceae</taxon>
        <taxon>Breznakibacter</taxon>
    </lineage>
</organism>
<evidence type="ECO:0000313" key="2">
    <source>
        <dbReference type="Proteomes" id="UP000249239"/>
    </source>
</evidence>
<keyword evidence="2" id="KW-1185">Reference proteome</keyword>
<name>A0A2W7MYF8_9BACT</name>
<comment type="caution">
    <text evidence="1">The sequence shown here is derived from an EMBL/GenBank/DDBJ whole genome shotgun (WGS) entry which is preliminary data.</text>
</comment>
<dbReference type="AlphaFoldDB" id="A0A2W7MYF8"/>